<accession>A0A122HNH2</accession>
<dbReference type="OMA" id="FHISNII"/>
<protein>
    <submittedName>
        <fullName evidence="3">Uncharacterized protein</fullName>
    </submittedName>
</protein>
<feature type="compositionally biased region" description="Acidic residues" evidence="1">
    <location>
        <begin position="94"/>
        <end position="118"/>
    </location>
</feature>
<evidence type="ECO:0000313" key="10">
    <source>
        <dbReference type="Proteomes" id="UP000219974"/>
    </source>
</evidence>
<keyword evidence="2" id="KW-0812">Transmembrane</keyword>
<sequence>MANCSLVSGKLFLLSIILLLPYIINYANNKESNHNVSFATNKELTRLLAEPTNDLGVNKSLEDDSVDSESDDAVDSDADDAIDSDAESFLGSDSEYEIDSDPESSLESESESDPEFDNESDRKERSKFFRKSKQNNDESHQTEENDAESNQATAEASLNDLFQGNGNQEEIQKTFSTLPPHMENLMSLKEMLSNDLSNNDEIDEEKRAHMDEKIDKIGNMLTDFISEFNLGDLIQQNMSEILNLTQNGELNQDPISFMKFLNVASSLANSFADTFKDKNGKPDKRKLQEQGKLMKAHMKMILKEVNKPLPEKQTENDTLEN</sequence>
<evidence type="ECO:0000256" key="1">
    <source>
        <dbReference type="SAM" id="MobiDB-lite"/>
    </source>
</evidence>
<feature type="region of interest" description="Disordered" evidence="1">
    <location>
        <begin position="55"/>
        <end position="152"/>
    </location>
</feature>
<dbReference type="OrthoDB" id="373046at2759"/>
<feature type="transmembrane region" description="Helical" evidence="2">
    <location>
        <begin position="6"/>
        <end position="24"/>
    </location>
</feature>
<evidence type="ECO:0000313" key="11">
    <source>
        <dbReference type="Proteomes" id="UP000220214"/>
    </source>
</evidence>
<dbReference type="Proteomes" id="UP000069549">
    <property type="component" value="Chromosome 1"/>
</dbReference>
<dbReference type="AlphaFoldDB" id="A0A122HNH2"/>
<name>A0A122HNH2_PLABE</name>
<keyword evidence="2" id="KW-1133">Transmembrane helix</keyword>
<reference evidence="3 8" key="1">
    <citation type="submission" date="2016-02" db="EMBL/GenBank/DDBJ databases">
        <authorList>
            <consortium name="Pathogen Informatics"/>
        </authorList>
    </citation>
    <scope>NUCLEOTIDE SEQUENCE [LARGE SCALE GENOMIC DNA]</scope>
    <source>
        <strain evidence="3 8">K173</strain>
        <strain evidence="4 12">NK65 ny</strain>
        <strain evidence="5 11">NK65e</strain>
        <strain evidence="7 9">SP11 Antwerpcl1</strain>
        <strain evidence="6 10">SP11 RLL</strain>
    </source>
</reference>
<evidence type="ECO:0000256" key="2">
    <source>
        <dbReference type="SAM" id="Phobius"/>
    </source>
</evidence>
<dbReference type="Proteomes" id="UP000220214">
    <property type="component" value="Chromosome 1"/>
</dbReference>
<feature type="compositionally biased region" description="Acidic residues" evidence="1">
    <location>
        <begin position="63"/>
        <end position="86"/>
    </location>
</feature>
<evidence type="ECO:0000313" key="12">
    <source>
        <dbReference type="Proteomes" id="UP000516480"/>
    </source>
</evidence>
<dbReference type="EMBL" id="LT160021">
    <property type="protein sequence ID" value="CXH79396.1"/>
    <property type="molecule type" value="Genomic_DNA"/>
</dbReference>
<keyword evidence="2" id="KW-0472">Membrane</keyword>
<evidence type="ECO:0000313" key="7">
    <source>
        <dbReference type="EMBL" id="SCO58769.1"/>
    </source>
</evidence>
<organism evidence="3 8">
    <name type="scientific">Plasmodium berghei</name>
    <dbReference type="NCBI Taxonomy" id="5821"/>
    <lineage>
        <taxon>Eukaryota</taxon>
        <taxon>Sar</taxon>
        <taxon>Alveolata</taxon>
        <taxon>Apicomplexa</taxon>
        <taxon>Aconoidasida</taxon>
        <taxon>Haemosporida</taxon>
        <taxon>Plasmodiidae</taxon>
        <taxon>Plasmodium</taxon>
        <taxon>Plasmodium (Vinckeia)</taxon>
    </lineage>
</organism>
<evidence type="ECO:0000313" key="5">
    <source>
        <dbReference type="EMBL" id="SCN21502.1"/>
    </source>
</evidence>
<evidence type="ECO:0000313" key="8">
    <source>
        <dbReference type="Proteomes" id="UP000069549"/>
    </source>
</evidence>
<evidence type="ECO:0000313" key="3">
    <source>
        <dbReference type="EMBL" id="CXH79396.1"/>
    </source>
</evidence>
<gene>
    <name evidence="3" type="ORF">PBK173_000005600</name>
    <name evidence="5" type="ORF">PBNK65E_000005300</name>
    <name evidence="4" type="ORF">PBNK65NY_000005300</name>
    <name evidence="7" type="ORF">PBSP11A_000005300</name>
    <name evidence="6" type="ORF">PBSP11RLL_000005300</name>
</gene>
<dbReference type="EMBL" id="LT608265">
    <property type="protein sequence ID" value="SCO58754.1"/>
    <property type="molecule type" value="Genomic_DNA"/>
</dbReference>
<proteinExistence type="predicted"/>
<dbReference type="Proteomes" id="UP000516480">
    <property type="component" value="Chromosome 1"/>
</dbReference>
<evidence type="ECO:0000313" key="9">
    <source>
        <dbReference type="Proteomes" id="UP000219860"/>
    </source>
</evidence>
<dbReference type="EMBL" id="LT608249">
    <property type="protein sequence ID" value="SCO58769.1"/>
    <property type="molecule type" value="Genomic_DNA"/>
</dbReference>
<evidence type="ECO:0000313" key="4">
    <source>
        <dbReference type="EMBL" id="SCM18949.1"/>
    </source>
</evidence>
<dbReference type="VEuPathDB" id="PlasmoDB:PBANKA_0100700"/>
<dbReference type="Proteomes" id="UP000219974">
    <property type="component" value="Chromosome 1"/>
</dbReference>
<dbReference type="Proteomes" id="UP000219860">
    <property type="component" value="Chromosome 1"/>
</dbReference>
<evidence type="ECO:0000313" key="6">
    <source>
        <dbReference type="EMBL" id="SCO58754.1"/>
    </source>
</evidence>
<dbReference type="EMBL" id="LT614627">
    <property type="protein sequence ID" value="SCN21502.1"/>
    <property type="molecule type" value="Genomic_DNA"/>
</dbReference>
<feature type="compositionally biased region" description="Basic and acidic residues" evidence="1">
    <location>
        <begin position="134"/>
        <end position="143"/>
    </location>
</feature>
<dbReference type="EMBL" id="LT608137">
    <property type="protein sequence ID" value="SCM18949.1"/>
    <property type="molecule type" value="Genomic_DNA"/>
</dbReference>